<organism evidence="1">
    <name type="scientific">Streptomyces haneummycinicus</name>
    <dbReference type="NCBI Taxonomy" id="3074435"/>
    <lineage>
        <taxon>Bacteria</taxon>
        <taxon>Bacillati</taxon>
        <taxon>Actinomycetota</taxon>
        <taxon>Actinomycetes</taxon>
        <taxon>Kitasatosporales</taxon>
        <taxon>Streptomycetaceae</taxon>
        <taxon>Streptomyces</taxon>
    </lineage>
</organism>
<reference evidence="1" key="2">
    <citation type="submission" date="2024-07" db="EMBL/GenBank/DDBJ databases">
        <title>Streptomyces haneummycinica sp. nov., a new antibiotic-producing actinobacterium isolated from marine sediment.</title>
        <authorList>
            <person name="Uemura M."/>
            <person name="Hamada M."/>
            <person name="Hirano S."/>
            <person name="Kobayashi K."/>
            <person name="Ohshiro T."/>
            <person name="Kobayashi T."/>
            <person name="Terahara T."/>
        </authorList>
    </citation>
    <scope>NUCLEOTIDE SEQUENCE</scope>
    <source>
        <strain evidence="1">KM77-8</strain>
    </source>
</reference>
<accession>A0AAT9I070</accession>
<evidence type="ECO:0000313" key="1">
    <source>
        <dbReference type="EMBL" id="BFO22910.1"/>
    </source>
</evidence>
<sequence>MVPGREALGVEVADVAVRLQRDEVLLAADGDVGVDEVAQPEQEVLGLRRGGVAVGVGRLDVGGELAGPLQQLGLLVAGRLGDELAERLLLGAQLVEADAGRPAPLVGRQEGVDERDVLSTGALRSAHTVGVLTKQAKVNHTVKATGAG</sequence>
<protein>
    <submittedName>
        <fullName evidence="1">Uncharacterized protein</fullName>
    </submittedName>
</protein>
<dbReference type="AlphaFoldDB" id="A0AAT9I070"/>
<reference evidence="1" key="1">
    <citation type="submission" date="2024-06" db="EMBL/GenBank/DDBJ databases">
        <authorList>
            <consortium name="consrtm"/>
            <person name="Uemura M."/>
            <person name="Terahara T."/>
        </authorList>
    </citation>
    <scope>NUCLEOTIDE SEQUENCE</scope>
    <source>
        <strain evidence="1">KM77-8</strain>
    </source>
</reference>
<dbReference type="EMBL" id="AP035768">
    <property type="protein sequence ID" value="BFO22910.1"/>
    <property type="molecule type" value="Genomic_DNA"/>
</dbReference>
<proteinExistence type="predicted"/>
<name>A0AAT9I070_9ACTN</name>
<gene>
    <name evidence="1" type="ORF">SHKM778_92980</name>
</gene>